<evidence type="ECO:0000259" key="2">
    <source>
        <dbReference type="Pfam" id="PF04773"/>
    </source>
</evidence>
<reference evidence="5" key="1">
    <citation type="submission" date="2016-11" db="EMBL/GenBank/DDBJ databases">
        <authorList>
            <person name="Varghese N."/>
            <person name="Submissions S."/>
        </authorList>
    </citation>
    <scope>NUCLEOTIDE SEQUENCE [LARGE SCALE GENOMIC DNA]</scope>
    <source>
        <strain evidence="5">DSM 16990</strain>
    </source>
</reference>
<dbReference type="Pfam" id="PF16344">
    <property type="entry name" value="FecR_C"/>
    <property type="match status" value="1"/>
</dbReference>
<dbReference type="PANTHER" id="PTHR30273:SF2">
    <property type="entry name" value="PROTEIN FECR"/>
    <property type="match status" value="1"/>
</dbReference>
<dbReference type="GO" id="GO:0016989">
    <property type="term" value="F:sigma factor antagonist activity"/>
    <property type="evidence" value="ECO:0007669"/>
    <property type="project" value="TreeGrafter"/>
</dbReference>
<dbReference type="PIRSF" id="PIRSF018266">
    <property type="entry name" value="FecR"/>
    <property type="match status" value="1"/>
</dbReference>
<keyword evidence="1" id="KW-0472">Membrane</keyword>
<organism evidence="4 5">
    <name type="scientific">Pedobacter caeni</name>
    <dbReference type="NCBI Taxonomy" id="288992"/>
    <lineage>
        <taxon>Bacteria</taxon>
        <taxon>Pseudomonadati</taxon>
        <taxon>Bacteroidota</taxon>
        <taxon>Sphingobacteriia</taxon>
        <taxon>Sphingobacteriales</taxon>
        <taxon>Sphingobacteriaceae</taxon>
        <taxon>Pedobacter</taxon>
    </lineage>
</organism>
<feature type="transmembrane region" description="Helical" evidence="1">
    <location>
        <begin position="74"/>
        <end position="93"/>
    </location>
</feature>
<dbReference type="Gene3D" id="2.60.120.1440">
    <property type="match status" value="1"/>
</dbReference>
<dbReference type="PANTHER" id="PTHR30273">
    <property type="entry name" value="PERIPLASMIC SIGNAL SENSOR AND SIGMA FACTOR ACTIVATOR FECR-RELATED"/>
    <property type="match status" value="1"/>
</dbReference>
<dbReference type="InterPro" id="IPR006860">
    <property type="entry name" value="FecR"/>
</dbReference>
<accession>A0A1M5KYK5</accession>
<evidence type="ECO:0000313" key="5">
    <source>
        <dbReference type="Proteomes" id="UP000184287"/>
    </source>
</evidence>
<dbReference type="InterPro" id="IPR032508">
    <property type="entry name" value="FecR_C"/>
</dbReference>
<name>A0A1M5KYK5_9SPHI</name>
<keyword evidence="5" id="KW-1185">Reference proteome</keyword>
<dbReference type="Gene3D" id="3.55.50.30">
    <property type="match status" value="1"/>
</dbReference>
<evidence type="ECO:0000313" key="4">
    <source>
        <dbReference type="EMBL" id="SHG57904.1"/>
    </source>
</evidence>
<sequence>MLSISMGKLDPDLLKRYSNGYCTEEEKTAVEYWLEYGDEEPENPVPENTALEEEIWNEMIRDARPVVQRYHFRHFAWLAAAASILIVMGLFLFHDSGASEQPETLNTLNVPNGRQVTLKLADHSVICLSGGSSIRYPRSFDGSSREVTLLEGEAFFNISHDSTKPFLVHTSSSSIRVLGTKFNVGNSRNSDQVFVTLTEGSIRFQTKTGKSALLKPGQQLVFLKKQQLIQAVTPIDTSMATSWTKGLLWFDHTPVSDVLEKLERHYGVIFYNPKGLKLDAKVTAKFHEQPISRVLGLIENFTNLHFSQQGKQIHIL</sequence>
<proteinExistence type="predicted"/>
<dbReference type="EMBL" id="FQUQ01000006">
    <property type="protein sequence ID" value="SHG57904.1"/>
    <property type="molecule type" value="Genomic_DNA"/>
</dbReference>
<dbReference type="InterPro" id="IPR012373">
    <property type="entry name" value="Ferrdict_sens_TM"/>
</dbReference>
<dbReference type="Proteomes" id="UP000184287">
    <property type="component" value="Unassembled WGS sequence"/>
</dbReference>
<dbReference type="RefSeq" id="WP_084529351.1">
    <property type="nucleotide sequence ID" value="NZ_FQUQ01000006.1"/>
</dbReference>
<dbReference type="STRING" id="288992.SAMN04488522_106144"/>
<dbReference type="Pfam" id="PF04773">
    <property type="entry name" value="FecR"/>
    <property type="match status" value="1"/>
</dbReference>
<keyword evidence="1" id="KW-0812">Transmembrane</keyword>
<feature type="domain" description="Protein FecR C-terminal" evidence="3">
    <location>
        <begin position="248"/>
        <end position="315"/>
    </location>
</feature>
<evidence type="ECO:0000259" key="3">
    <source>
        <dbReference type="Pfam" id="PF16344"/>
    </source>
</evidence>
<gene>
    <name evidence="4" type="ORF">SAMN04488522_106144</name>
</gene>
<dbReference type="AlphaFoldDB" id="A0A1M5KYK5"/>
<protein>
    <submittedName>
        <fullName evidence="4">FecR family protein</fullName>
    </submittedName>
</protein>
<keyword evidence="1" id="KW-1133">Transmembrane helix</keyword>
<feature type="domain" description="FecR protein" evidence="2">
    <location>
        <begin position="107"/>
        <end position="202"/>
    </location>
</feature>
<evidence type="ECO:0000256" key="1">
    <source>
        <dbReference type="SAM" id="Phobius"/>
    </source>
</evidence>
<dbReference type="OrthoDB" id="645173at2"/>